<gene>
    <name evidence="4" type="ORF">BDV96DRAFT_573622</name>
</gene>
<feature type="compositionally biased region" description="Polar residues" evidence="1">
    <location>
        <begin position="243"/>
        <end position="260"/>
    </location>
</feature>
<reference evidence="4" key="1">
    <citation type="journal article" date="2020" name="Stud. Mycol.">
        <title>101 Dothideomycetes genomes: a test case for predicting lifestyles and emergence of pathogens.</title>
        <authorList>
            <person name="Haridas S."/>
            <person name="Albert R."/>
            <person name="Binder M."/>
            <person name="Bloem J."/>
            <person name="Labutti K."/>
            <person name="Salamov A."/>
            <person name="Andreopoulos B."/>
            <person name="Baker S."/>
            <person name="Barry K."/>
            <person name="Bills G."/>
            <person name="Bluhm B."/>
            <person name="Cannon C."/>
            <person name="Castanera R."/>
            <person name="Culley D."/>
            <person name="Daum C."/>
            <person name="Ezra D."/>
            <person name="Gonzalez J."/>
            <person name="Henrissat B."/>
            <person name="Kuo A."/>
            <person name="Liang C."/>
            <person name="Lipzen A."/>
            <person name="Lutzoni F."/>
            <person name="Magnuson J."/>
            <person name="Mondo S."/>
            <person name="Nolan M."/>
            <person name="Ohm R."/>
            <person name="Pangilinan J."/>
            <person name="Park H.-J."/>
            <person name="Ramirez L."/>
            <person name="Alfaro M."/>
            <person name="Sun H."/>
            <person name="Tritt A."/>
            <person name="Yoshinaga Y."/>
            <person name="Zwiers L.-H."/>
            <person name="Turgeon B."/>
            <person name="Goodwin S."/>
            <person name="Spatafora J."/>
            <person name="Crous P."/>
            <person name="Grigoriev I."/>
        </authorList>
    </citation>
    <scope>NUCLEOTIDE SEQUENCE</scope>
    <source>
        <strain evidence="4">CBS 627.86</strain>
    </source>
</reference>
<feature type="signal peptide" evidence="3">
    <location>
        <begin position="1"/>
        <end position="21"/>
    </location>
</feature>
<keyword evidence="2" id="KW-1133">Transmembrane helix</keyword>
<keyword evidence="2" id="KW-0812">Transmembrane</keyword>
<evidence type="ECO:0000256" key="3">
    <source>
        <dbReference type="SAM" id="SignalP"/>
    </source>
</evidence>
<keyword evidence="5" id="KW-1185">Reference proteome</keyword>
<dbReference type="EMBL" id="ML977321">
    <property type="protein sequence ID" value="KAF2116236.1"/>
    <property type="molecule type" value="Genomic_DNA"/>
</dbReference>
<accession>A0A6A5ZAJ7</accession>
<organism evidence="4 5">
    <name type="scientific">Lophiotrema nucula</name>
    <dbReference type="NCBI Taxonomy" id="690887"/>
    <lineage>
        <taxon>Eukaryota</taxon>
        <taxon>Fungi</taxon>
        <taxon>Dikarya</taxon>
        <taxon>Ascomycota</taxon>
        <taxon>Pezizomycotina</taxon>
        <taxon>Dothideomycetes</taxon>
        <taxon>Pleosporomycetidae</taxon>
        <taxon>Pleosporales</taxon>
        <taxon>Lophiotremataceae</taxon>
        <taxon>Lophiotrema</taxon>
    </lineage>
</organism>
<keyword evidence="2" id="KW-0472">Membrane</keyword>
<feature type="transmembrane region" description="Helical" evidence="2">
    <location>
        <begin position="57"/>
        <end position="80"/>
    </location>
</feature>
<feature type="region of interest" description="Disordered" evidence="1">
    <location>
        <begin position="29"/>
        <end position="48"/>
    </location>
</feature>
<dbReference type="Proteomes" id="UP000799770">
    <property type="component" value="Unassembled WGS sequence"/>
</dbReference>
<evidence type="ECO:0000313" key="4">
    <source>
        <dbReference type="EMBL" id="KAF2116236.1"/>
    </source>
</evidence>
<feature type="region of interest" description="Disordered" evidence="1">
    <location>
        <begin position="324"/>
        <end position="372"/>
    </location>
</feature>
<evidence type="ECO:0000256" key="1">
    <source>
        <dbReference type="SAM" id="MobiDB-lite"/>
    </source>
</evidence>
<dbReference type="AlphaFoldDB" id="A0A6A5ZAJ7"/>
<sequence length="448" mass="48847">MMLSRLPTSLSLLVFVSCAAAAPSNPINPFTNYKDPTPSPEEGAPASYHADRNKAHLPAEICGIVGAYVGTVLIFGILLLTVGRRMRRRTEDSPKTLELELVNAKAFNTPASPSSAKSATSWFKRSFKKNGTADSAIGSPSSPVVHSPSSFDQKVIDADKERAQVEMERLYAAVMDHDKKKTYSQVSTSEQGDTDLHERTRSNPSSPVRAIYPPGYHNGPPTAPLPRDRVRDQPPASPRSILSKKSQTSVNSTNSKTRFNLKNLRISGPIQKYPGEAANDEARTPLSPRFYNPGAPPSPPTQQNSPITPGDVEEAYEDLDAVQPLPRPAPQRAGSGFQETPTSATAPRSATSSTGSLPLRGFAEPLKSPDLRTTVLDRRTDKLSLTTPKTGVPYTPYSPYMPFTPVTPVTPHLVTKKDRKHMKKYGGRKVQDRDDMVQSPKEIFGDAY</sequence>
<protein>
    <submittedName>
        <fullName evidence="4">Uncharacterized protein</fullName>
    </submittedName>
</protein>
<feature type="chain" id="PRO_5025368150" evidence="3">
    <location>
        <begin position="22"/>
        <end position="448"/>
    </location>
</feature>
<evidence type="ECO:0000256" key="2">
    <source>
        <dbReference type="SAM" id="Phobius"/>
    </source>
</evidence>
<feature type="region of interest" description="Disordered" evidence="1">
    <location>
        <begin position="180"/>
        <end position="311"/>
    </location>
</feature>
<name>A0A6A5ZAJ7_9PLEO</name>
<feature type="compositionally biased region" description="Low complexity" evidence="1">
    <location>
        <begin position="340"/>
        <end position="356"/>
    </location>
</feature>
<dbReference type="PROSITE" id="PS51257">
    <property type="entry name" value="PROKAR_LIPOPROTEIN"/>
    <property type="match status" value="1"/>
</dbReference>
<evidence type="ECO:0000313" key="5">
    <source>
        <dbReference type="Proteomes" id="UP000799770"/>
    </source>
</evidence>
<dbReference type="OrthoDB" id="4524805at2759"/>
<keyword evidence="3" id="KW-0732">Signal</keyword>
<feature type="region of interest" description="Disordered" evidence="1">
    <location>
        <begin position="421"/>
        <end position="448"/>
    </location>
</feature>
<proteinExistence type="predicted"/>